<proteinExistence type="predicted"/>
<reference evidence="3" key="1">
    <citation type="submission" date="2025-08" db="UniProtKB">
        <authorList>
            <consortium name="RefSeq"/>
        </authorList>
    </citation>
    <scope>IDENTIFICATION</scope>
    <source>
        <tissue evidence="3">Whole larval tissue</tissue>
    </source>
</reference>
<sequence length="1461" mass="160128">MMKPKPHPQRRAAQEKFVKLEGVDGKIYTPGDFPHTPAGVTVGPDGRLYGPDGKLYFPTGNVIGPDGNIYGPDGKLIGPADMPHTPAGVTVGPDGKLYGPDGKLYFPTGNVIGPDGKIYGPDGKVIGPGDMPHTPAGVTVGPDGKLYGPDGKLYFPTGNVIGPDGKIYGPDGKVIGPGDMPRTPAGVTVGPDGKLYGPDGKLYFPTGNVIGPDGNIYGPDGKLIGPADMPHTPAGVTVGPDGKLYGPDGKLYFPTGNVIGPDGKIYGPDGKVIGPGDMPHTPAGVTVGPDGKLYGPDGKLYFPTGNVIGPDGKIYGPDGKVIGPGDMPRTPAGVTVGPDGKLYGPDGKLYFPTGNVIGPDGKIYGPDGKVIDPGDLPHTPAGVTVGPDGKLYGPDGKLYFPTGIVIGPDGKIYGPDGMLLGPPGETEQQRQRRLAEAEAHRKYEENERRRLGDKEYFRRQEERLRREMGGDGSGKYRGGALGADYDKEHESALDILHEQLQAHGPELLYQQPQTVLTHAQASEWLSCPVPVKVDKLVKDAGDTARLHKKIEKKLNALVIDVTPPDLIDCMQDVVIEGARRLSEYFISKSYNALVKDTLISEMQKRGNEILSEVDGAAETYFFAAQRLKKADTLEVREPCYRVASDINKKLDDMIKARPLPRKLNLIMKDHNKDASNFLSAMVTKPDDAIEAYVALLDEMEAVGDSNLVEGANPKTHKEAADYLRQLTSTTDKINRPNPSMQTEIQNNLKKLLDHVPPSGYSPVVMNCVIAETAGLLTSYIMLHGAKTAALKDLVLDMKQAGDSALLRHGPVRKSFKEGAELLRGKKIDELVVSNPDPVVARKIQIKLGNLMEIGCGCIVDDMKDVIEEATMYLAVHLLEPQVIQVCKCYKNVFVQCELGCEEILRRVGRPGCTCPRHVSVQALQDLVPGEILLATSDGSRIFAPGVDITIHPCPRMAKHKRDDSPAAPRPCPTVSPSSGCQSRTPTTSYAMYSTSQKRFGYDSLQASAGSSNSLPLTQMSFSPLQLSGRSSPVKSLLQDIHSSNVNFYQQQQEQMQTYEAESQNRLRSDPSVSYFSSASNYNFGESPRSESPVDTCLSPEYPSPMISNFHISDTSKITQAKSTYSSRTPIISTDQMADWHAMMVSLMWNMQAWRDWIQEIFEHALSYHNTPSTRDTWSSFQRRITTEALQWRQYSMFCHQLTTRLHIRYKDREFVSPTRTTVQTKTYIACQEEMLKIIEMFNKWTKWLTLVVKETNTLQEMSGADVPLHQTRWTHLKIKLEGYAKDWSKYNMFLKGSWEKKYSSVIEDYLPEWKKSEAVWVVSACGAVPSGAVAAGVFDGEVTWVARTTHKCKVLPAALYPSKHCCLVYADGIVHKYTKYQVMCNAEVRWVAWRGGSVGARAVEVAPGVYVGRVQHRGNHLLGAVHAPHYRCHVVFFGRPFAFNNYELLMLVGRSVEETLP</sequence>
<dbReference type="RefSeq" id="XP_050555055.1">
    <property type="nucleotide sequence ID" value="XM_050699098.1"/>
</dbReference>
<dbReference type="PANTHER" id="PTHR31649:SF11">
    <property type="entry name" value="PROTEIN UNZIPPED"/>
    <property type="match status" value="1"/>
</dbReference>
<dbReference type="SUPFAM" id="SSF101898">
    <property type="entry name" value="NHL repeat"/>
    <property type="match status" value="1"/>
</dbReference>
<dbReference type="SUPFAM" id="SSF63829">
    <property type="entry name" value="Calcium-dependent phosphotriesterase"/>
    <property type="match status" value="1"/>
</dbReference>
<dbReference type="CDD" id="cd05819">
    <property type="entry name" value="NHL"/>
    <property type="match status" value="2"/>
</dbReference>
<keyword evidence="2" id="KW-1185">Reference proteome</keyword>
<dbReference type="Proteomes" id="UP000829999">
    <property type="component" value="Chromosome 15"/>
</dbReference>
<dbReference type="OrthoDB" id="6777429at2759"/>
<feature type="region of interest" description="Disordered" evidence="1">
    <location>
        <begin position="956"/>
        <end position="986"/>
    </location>
</feature>
<accession>A0A9R0DXS7</accession>
<dbReference type="Pfam" id="PF11901">
    <property type="entry name" value="DM9"/>
    <property type="match status" value="1"/>
</dbReference>
<gene>
    <name evidence="3" type="primary">LOC118276895</name>
</gene>
<evidence type="ECO:0000313" key="2">
    <source>
        <dbReference type="Proteomes" id="UP000829999"/>
    </source>
</evidence>
<evidence type="ECO:0000313" key="3">
    <source>
        <dbReference type="RefSeq" id="XP_050555055.1"/>
    </source>
</evidence>
<dbReference type="GeneID" id="118276895"/>
<dbReference type="Gene3D" id="2.115.10.10">
    <property type="entry name" value="Tachylectin 2"/>
    <property type="match status" value="1"/>
</dbReference>
<protein>
    <submittedName>
        <fullName evidence="3">Uncharacterized protein LOC118276895</fullName>
    </submittedName>
</protein>
<organism evidence="2 3">
    <name type="scientific">Spodoptera frugiperda</name>
    <name type="common">Fall armyworm</name>
    <dbReference type="NCBI Taxonomy" id="7108"/>
    <lineage>
        <taxon>Eukaryota</taxon>
        <taxon>Metazoa</taxon>
        <taxon>Ecdysozoa</taxon>
        <taxon>Arthropoda</taxon>
        <taxon>Hexapoda</taxon>
        <taxon>Insecta</taxon>
        <taxon>Pterygota</taxon>
        <taxon>Neoptera</taxon>
        <taxon>Endopterygota</taxon>
        <taxon>Lepidoptera</taxon>
        <taxon>Glossata</taxon>
        <taxon>Ditrysia</taxon>
        <taxon>Noctuoidea</taxon>
        <taxon>Noctuidae</taxon>
        <taxon>Amphipyrinae</taxon>
        <taxon>Spodoptera</taxon>
    </lineage>
</organism>
<feature type="compositionally biased region" description="Polar residues" evidence="1">
    <location>
        <begin position="974"/>
        <end position="986"/>
    </location>
</feature>
<name>A0A9R0DXS7_SPOFR</name>
<dbReference type="SMART" id="SM00696">
    <property type="entry name" value="DM9"/>
    <property type="match status" value="2"/>
</dbReference>
<dbReference type="PANTHER" id="PTHR31649">
    <property type="entry name" value="AGAP009604-PA"/>
    <property type="match status" value="1"/>
</dbReference>
<evidence type="ECO:0000256" key="1">
    <source>
        <dbReference type="SAM" id="MobiDB-lite"/>
    </source>
</evidence>
<dbReference type="InterPro" id="IPR006616">
    <property type="entry name" value="DM9_repeat"/>
</dbReference>